<gene>
    <name evidence="2" type="ORF">SPHI_18970</name>
</gene>
<dbReference type="OrthoDB" id="3806873at2"/>
<dbReference type="Pfam" id="PF02958">
    <property type="entry name" value="EcKL"/>
    <property type="match status" value="1"/>
</dbReference>
<keyword evidence="3" id="KW-1185">Reference proteome</keyword>
<dbReference type="InterPro" id="IPR011009">
    <property type="entry name" value="Kinase-like_dom_sf"/>
</dbReference>
<sequence length="355" mass="38586">MASDLEAGAVDAAWLTKRLRGAGVLREASVTAVTSKPVGVGMLGDSIRFEVAYDGDEGAPASFVGKFASADPTSRQTGAGFGLYEREVGFYREVAHTVAIRSPGCVSAEHDPADGTFALLLEDLTPSRPGNQLTGCDIADAERAMEQAAALHGPRWNDETLRDHSFLNVSGAREFVIQVFPDCLAEFHRRYDGVLEPEYMAVCDRYGALMANATVHPPTSFTLTHGDFRLDNMLFDARGGEVPLAVLDWQSPAIGVGAVDVAYFMGLAISIEDRRRHERHLLEYYLEQLRGFGVRDYDYDALYRDYRMTLLSGVSTAVFASASTKRTERGDAMFLAMARGGCAQAIDCDALALMG</sequence>
<evidence type="ECO:0000259" key="1">
    <source>
        <dbReference type="SMART" id="SM00587"/>
    </source>
</evidence>
<name>A0A1V2ETP7_9SPHN</name>
<dbReference type="GO" id="GO:0016740">
    <property type="term" value="F:transferase activity"/>
    <property type="evidence" value="ECO:0007669"/>
    <property type="project" value="UniProtKB-KW"/>
</dbReference>
<evidence type="ECO:0000313" key="2">
    <source>
        <dbReference type="EMBL" id="ONF95970.1"/>
    </source>
</evidence>
<dbReference type="PANTHER" id="PTHR11012:SF30">
    <property type="entry name" value="PROTEIN KINASE-LIKE DOMAIN-CONTAINING"/>
    <property type="match status" value="1"/>
</dbReference>
<feature type="domain" description="CHK kinase-like" evidence="1">
    <location>
        <begin position="119"/>
        <end position="295"/>
    </location>
</feature>
<dbReference type="PANTHER" id="PTHR11012">
    <property type="entry name" value="PROTEIN KINASE-LIKE DOMAIN-CONTAINING"/>
    <property type="match status" value="1"/>
</dbReference>
<comment type="caution">
    <text evidence="2">The sequence shown here is derived from an EMBL/GenBank/DDBJ whole genome shotgun (WGS) entry which is preliminary data.</text>
</comment>
<organism evidence="2 3">
    <name type="scientific">Sphingomonas jeddahensis</name>
    <dbReference type="NCBI Taxonomy" id="1915074"/>
    <lineage>
        <taxon>Bacteria</taxon>
        <taxon>Pseudomonadati</taxon>
        <taxon>Pseudomonadota</taxon>
        <taxon>Alphaproteobacteria</taxon>
        <taxon>Sphingomonadales</taxon>
        <taxon>Sphingomonadaceae</taxon>
        <taxon>Sphingomonas</taxon>
    </lineage>
</organism>
<reference evidence="2 3" key="1">
    <citation type="submission" date="2016-11" db="EMBL/GenBank/DDBJ databases">
        <title>Genome sequence of Sphingomonas jeddahensis G39.</title>
        <authorList>
            <person name="Poehlein A."/>
            <person name="Wuebbeler J.H."/>
            <person name="Steinbuechel A."/>
            <person name="Daniel R."/>
        </authorList>
    </citation>
    <scope>NUCLEOTIDE SEQUENCE [LARGE SCALE GENOMIC DNA]</scope>
    <source>
        <strain evidence="2 3">G39</strain>
    </source>
</reference>
<dbReference type="SMART" id="SM00587">
    <property type="entry name" value="CHK"/>
    <property type="match status" value="1"/>
</dbReference>
<dbReference type="EMBL" id="MPSB01000007">
    <property type="protein sequence ID" value="ONF95970.1"/>
    <property type="molecule type" value="Genomic_DNA"/>
</dbReference>
<dbReference type="SUPFAM" id="SSF56112">
    <property type="entry name" value="Protein kinase-like (PK-like)"/>
    <property type="match status" value="1"/>
</dbReference>
<dbReference type="InterPro" id="IPR015897">
    <property type="entry name" value="CHK_kinase-like"/>
</dbReference>
<proteinExistence type="predicted"/>
<accession>A0A1V2ETP7</accession>
<dbReference type="InterPro" id="IPR004119">
    <property type="entry name" value="EcKL"/>
</dbReference>
<dbReference type="Proteomes" id="UP000188729">
    <property type="component" value="Unassembled WGS sequence"/>
</dbReference>
<dbReference type="AlphaFoldDB" id="A0A1V2ETP7"/>
<protein>
    <submittedName>
        <fullName evidence="2">Phosphotransferase enzyme family protein</fullName>
    </submittedName>
</protein>
<dbReference type="STRING" id="1915074.SPHI_18970"/>
<dbReference type="RefSeq" id="WP_076744662.1">
    <property type="nucleotide sequence ID" value="NZ_MPSB01000007.1"/>
</dbReference>
<dbReference type="Gene3D" id="3.90.1200.10">
    <property type="match status" value="1"/>
</dbReference>
<evidence type="ECO:0000313" key="3">
    <source>
        <dbReference type="Proteomes" id="UP000188729"/>
    </source>
</evidence>
<keyword evidence="2" id="KW-0808">Transferase</keyword>